<comment type="caution">
    <text evidence="1">The sequence shown here is derived from an EMBL/GenBank/DDBJ whole genome shotgun (WGS) entry which is preliminary data.</text>
</comment>
<dbReference type="RefSeq" id="WP_174192298.1">
    <property type="nucleotide sequence ID" value="NZ_JABULH010000001.1"/>
</dbReference>
<gene>
    <name evidence="1" type="ORF">HRV97_03660</name>
</gene>
<dbReference type="Proteomes" id="UP000621447">
    <property type="component" value="Unassembled WGS sequence"/>
</dbReference>
<dbReference type="Pfam" id="PF06676">
    <property type="entry name" value="DUF1178"/>
    <property type="match status" value="1"/>
</dbReference>
<organism evidence="1 2">
    <name type="scientific">Sphingomonas hominis</name>
    <dbReference type="NCBI Taxonomy" id="2741495"/>
    <lineage>
        <taxon>Bacteria</taxon>
        <taxon>Pseudomonadati</taxon>
        <taxon>Pseudomonadota</taxon>
        <taxon>Alphaproteobacteria</taxon>
        <taxon>Sphingomonadales</taxon>
        <taxon>Sphingomonadaceae</taxon>
        <taxon>Sphingomonas</taxon>
    </lineage>
</organism>
<reference evidence="1 2" key="1">
    <citation type="submission" date="2020-06" db="EMBL/GenBank/DDBJ databases">
        <title>Sphingomonas hominis sp. nov., a member of the Sphingomonas, isolated from the hair of a 22-year-old girl.</title>
        <authorList>
            <person name="Zhang D.-F."/>
            <person name="Cui X.-W."/>
        </authorList>
    </citation>
    <scope>NUCLEOTIDE SEQUENCE [LARGE SCALE GENOMIC DNA]</scope>
    <source>
        <strain evidence="1 2">HHU CXW</strain>
    </source>
</reference>
<sequence length="143" mass="14991">MIVFDLRCAGDHVFEAWFSSSSAYESQRERGLIVCPICGGSEIEKAVMAPRVGAKGNSLPAAPAKPDIKALIHAVASAQAAALKDSRWVGGNFASEARAIHLGEKPETLIHGQATRAEAEALAEEGVPIAPLLVPIVPPESLN</sequence>
<evidence type="ECO:0000313" key="2">
    <source>
        <dbReference type="Proteomes" id="UP000621447"/>
    </source>
</evidence>
<proteinExistence type="predicted"/>
<evidence type="ECO:0000313" key="1">
    <source>
        <dbReference type="EMBL" id="NTS64258.1"/>
    </source>
</evidence>
<protein>
    <submittedName>
        <fullName evidence="1">DUF1178 family protein</fullName>
    </submittedName>
</protein>
<dbReference type="EMBL" id="JABULH010000001">
    <property type="protein sequence ID" value="NTS64258.1"/>
    <property type="molecule type" value="Genomic_DNA"/>
</dbReference>
<name>A0ABX2JK35_9SPHN</name>
<dbReference type="PIRSF" id="PIRSF032131">
    <property type="entry name" value="UCP032131"/>
    <property type="match status" value="1"/>
</dbReference>
<dbReference type="InterPro" id="IPR009562">
    <property type="entry name" value="DUF1178"/>
</dbReference>
<accession>A0ABX2JK35</accession>
<keyword evidence="2" id="KW-1185">Reference proteome</keyword>